<organism evidence="2">
    <name type="scientific">Rhipicephalus zambeziensis</name>
    <dbReference type="NCBI Taxonomy" id="60191"/>
    <lineage>
        <taxon>Eukaryota</taxon>
        <taxon>Metazoa</taxon>
        <taxon>Ecdysozoa</taxon>
        <taxon>Arthropoda</taxon>
        <taxon>Chelicerata</taxon>
        <taxon>Arachnida</taxon>
        <taxon>Acari</taxon>
        <taxon>Parasitiformes</taxon>
        <taxon>Ixodida</taxon>
        <taxon>Ixodoidea</taxon>
        <taxon>Ixodidae</taxon>
        <taxon>Rhipicephalinae</taxon>
        <taxon>Rhipicephalus</taxon>
        <taxon>Rhipicephalus</taxon>
    </lineage>
</organism>
<feature type="compositionally biased region" description="Polar residues" evidence="1">
    <location>
        <begin position="1"/>
        <end position="26"/>
    </location>
</feature>
<dbReference type="EMBL" id="GFPF01003653">
    <property type="protein sequence ID" value="MAA14799.1"/>
    <property type="molecule type" value="Transcribed_RNA"/>
</dbReference>
<feature type="region of interest" description="Disordered" evidence="1">
    <location>
        <begin position="1"/>
        <end position="33"/>
    </location>
</feature>
<sequence>MADITTTAQPCSHTSRSLLSTRNDTVTQHEKKRKKSARFSVSTDLSTSILLSHFRRKLDWLALLAKSFQTQLLIQCRPLTTLKNLRGYATVADTSANFRLLGKKIYLLQLQRKRAFQLARAFQAFQHVDICSILCRCRHPSKHAAQ</sequence>
<protein>
    <submittedName>
        <fullName evidence="2">Uncharacterized protein</fullName>
    </submittedName>
</protein>
<reference evidence="2" key="1">
    <citation type="journal article" date="2017" name="Parasit. Vectors">
        <title>Sialotranscriptomics of Rhipicephalus zambeziensis reveals intricate expression profiles of secretory proteins and suggests tight temporal transcriptional regulation during blood-feeding.</title>
        <authorList>
            <person name="de Castro M.H."/>
            <person name="de Klerk D."/>
            <person name="Pienaar R."/>
            <person name="Rees D.J.G."/>
            <person name="Mans B.J."/>
        </authorList>
    </citation>
    <scope>NUCLEOTIDE SEQUENCE</scope>
    <source>
        <tissue evidence="2">Salivary glands</tissue>
    </source>
</reference>
<proteinExistence type="predicted"/>
<accession>A0A224YGC9</accession>
<evidence type="ECO:0000256" key="1">
    <source>
        <dbReference type="SAM" id="MobiDB-lite"/>
    </source>
</evidence>
<evidence type="ECO:0000313" key="2">
    <source>
        <dbReference type="EMBL" id="MAA14799.1"/>
    </source>
</evidence>
<dbReference type="AlphaFoldDB" id="A0A224YGC9"/>
<name>A0A224YGC9_9ACAR</name>